<feature type="domain" description="B box-type" evidence="3">
    <location>
        <begin position="101"/>
        <end position="143"/>
    </location>
</feature>
<keyword evidence="1" id="KW-0862">Zinc</keyword>
<dbReference type="SMART" id="SM00336">
    <property type="entry name" value="BBOX"/>
    <property type="match status" value="2"/>
</dbReference>
<dbReference type="PROSITE" id="PS50119">
    <property type="entry name" value="ZF_BBOX"/>
    <property type="match status" value="2"/>
</dbReference>
<feature type="region of interest" description="Disordered" evidence="2">
    <location>
        <begin position="1"/>
        <end position="35"/>
    </location>
</feature>
<dbReference type="InterPro" id="IPR000315">
    <property type="entry name" value="Znf_B-box"/>
</dbReference>
<dbReference type="VEuPathDB" id="GiardiaDB:SS50377_20899"/>
<evidence type="ECO:0000313" key="6">
    <source>
        <dbReference type="Proteomes" id="UP000018208"/>
    </source>
</evidence>
<dbReference type="SUPFAM" id="SSF57845">
    <property type="entry name" value="B-box zinc-binding domain"/>
    <property type="match status" value="1"/>
</dbReference>
<keyword evidence="6" id="KW-1185">Reference proteome</keyword>
<dbReference type="GO" id="GO:0008270">
    <property type="term" value="F:zinc ion binding"/>
    <property type="evidence" value="ECO:0007669"/>
    <property type="project" value="UniProtKB-KW"/>
</dbReference>
<reference evidence="4 5" key="1">
    <citation type="journal article" date="2014" name="PLoS Genet.">
        <title>The Genome of Spironucleus salmonicida Highlights a Fish Pathogen Adapted to Fluctuating Environments.</title>
        <authorList>
            <person name="Xu F."/>
            <person name="Jerlstrom-Hultqvist J."/>
            <person name="Einarsson E."/>
            <person name="Astvaldsson A."/>
            <person name="Svard S.G."/>
            <person name="Andersson J.O."/>
        </authorList>
    </citation>
    <scope>NUCLEOTIDE SEQUENCE</scope>
    <source>
        <strain evidence="5">ATCC 50377</strain>
    </source>
</reference>
<reference evidence="5" key="2">
    <citation type="submission" date="2020-12" db="EMBL/GenBank/DDBJ databases">
        <title>New Spironucleus salmonicida genome in near-complete chromosomes.</title>
        <authorList>
            <person name="Xu F."/>
            <person name="Kurt Z."/>
            <person name="Jimenez-Gonzalez A."/>
            <person name="Astvaldsson A."/>
            <person name="Andersson J.O."/>
            <person name="Svard S.G."/>
        </authorList>
    </citation>
    <scope>NUCLEOTIDE SEQUENCE</scope>
    <source>
        <strain evidence="5">ATCC 50377</strain>
    </source>
</reference>
<dbReference type="Pfam" id="PF00643">
    <property type="entry name" value="zf-B_box"/>
    <property type="match status" value="2"/>
</dbReference>
<dbReference type="Gene3D" id="3.30.160.60">
    <property type="entry name" value="Classic Zinc Finger"/>
    <property type="match status" value="1"/>
</dbReference>
<dbReference type="Proteomes" id="UP000018208">
    <property type="component" value="Unassembled WGS sequence"/>
</dbReference>
<protein>
    <recommendedName>
        <fullName evidence="3">B box-type domain-containing protein</fullName>
    </recommendedName>
</protein>
<feature type="domain" description="B box-type" evidence="3">
    <location>
        <begin position="54"/>
        <end position="96"/>
    </location>
</feature>
<evidence type="ECO:0000313" key="5">
    <source>
        <dbReference type="EMBL" id="KAH0577545.1"/>
    </source>
</evidence>
<evidence type="ECO:0000256" key="2">
    <source>
        <dbReference type="SAM" id="MobiDB-lite"/>
    </source>
</evidence>
<evidence type="ECO:0000313" key="4">
    <source>
        <dbReference type="EMBL" id="EST43574.1"/>
    </source>
</evidence>
<accession>V6LS17</accession>
<dbReference type="PANTHER" id="PTHR25462">
    <property type="entry name" value="BONUS, ISOFORM C-RELATED"/>
    <property type="match status" value="1"/>
</dbReference>
<dbReference type="OrthoDB" id="6074598at2759"/>
<organism evidence="4">
    <name type="scientific">Spironucleus salmonicida</name>
    <dbReference type="NCBI Taxonomy" id="348837"/>
    <lineage>
        <taxon>Eukaryota</taxon>
        <taxon>Metamonada</taxon>
        <taxon>Diplomonadida</taxon>
        <taxon>Hexamitidae</taxon>
        <taxon>Hexamitinae</taxon>
        <taxon>Spironucleus</taxon>
    </lineage>
</organism>
<proteinExistence type="predicted"/>
<gene>
    <name evidence="4" type="ORF">SS50377_16614</name>
    <name evidence="5" type="ORF">SS50377_20899</name>
</gene>
<keyword evidence="1" id="KW-0863">Zinc-finger</keyword>
<dbReference type="AlphaFoldDB" id="V6LS17"/>
<dbReference type="EMBL" id="KI546135">
    <property type="protein sequence ID" value="EST43574.1"/>
    <property type="molecule type" value="Genomic_DNA"/>
</dbReference>
<dbReference type="InterPro" id="IPR047153">
    <property type="entry name" value="TRIM45/56/19-like"/>
</dbReference>
<evidence type="ECO:0000259" key="3">
    <source>
        <dbReference type="PROSITE" id="PS50119"/>
    </source>
</evidence>
<dbReference type="CDD" id="cd19757">
    <property type="entry name" value="Bbox1"/>
    <property type="match status" value="1"/>
</dbReference>
<evidence type="ECO:0000256" key="1">
    <source>
        <dbReference type="PROSITE-ProRule" id="PRU00024"/>
    </source>
</evidence>
<dbReference type="EMBL" id="AUWU02000001">
    <property type="protein sequence ID" value="KAH0577545.1"/>
    <property type="molecule type" value="Genomic_DNA"/>
</dbReference>
<name>V6LS17_9EUKA</name>
<dbReference type="PANTHER" id="PTHR25462:SF296">
    <property type="entry name" value="MEIOTIC P26, ISOFORM F"/>
    <property type="match status" value="1"/>
</dbReference>
<keyword evidence="1" id="KW-0479">Metal-binding</keyword>
<sequence length="414" mass="47091">MPEEKSKSKSRSKSSSKDKVSSKQHTSSSKTKLVEDSIISQNPPTLLKSVEDPCENCQQESSINFCPTCDLKLCIQCTNKIHSQIPAFSLHKILPAQSASLHRVQCNIHKNRAILYCETCQEFICPQCQESLHQGIQHQTITIQQAFNVKLNSIRSRISTEISPLKMKLNNVHEKYREVIKRLNDKVTEITLFTRNECESIIQRLNRAGAQKTSKIQPDFNYLAENLNNIEKLEQMMIMMYQESYNQLNLFQQVPEMLKMIDQIVATDIVQLGAGVQAIDFELPQEMKMRSELVQESAGSNGILKAKECIIQRLQNELNQLVLASKKEILSWENLVGQYCGELKEASLQCCFCGAKCGYLTVNSVCANNWNVEKGSIASVERAEKILEEDCEIEVEEALLSIGNDRHYFVRSFK</sequence>